<proteinExistence type="predicted"/>
<dbReference type="InterPro" id="IPR006976">
    <property type="entry name" value="VanZ-like"/>
</dbReference>
<dbReference type="Pfam" id="PF04892">
    <property type="entry name" value="VanZ"/>
    <property type="match status" value="1"/>
</dbReference>
<keyword evidence="1" id="KW-0472">Membrane</keyword>
<protein>
    <recommendedName>
        <fullName evidence="2">VanZ-like domain-containing protein</fullName>
    </recommendedName>
</protein>
<comment type="caution">
    <text evidence="3">The sequence shown here is derived from an EMBL/GenBank/DDBJ whole genome shotgun (WGS) entry which is preliminary data.</text>
</comment>
<feature type="transmembrane region" description="Helical" evidence="1">
    <location>
        <begin position="28"/>
        <end position="50"/>
    </location>
</feature>
<name>A0A430FV13_9BIFI</name>
<gene>
    <name evidence="3" type="ORF">D2E24_0695</name>
</gene>
<organism evidence="3 4">
    <name type="scientific">Bifidobacterium samirii</name>
    <dbReference type="NCBI Taxonomy" id="2306974"/>
    <lineage>
        <taxon>Bacteria</taxon>
        <taxon>Bacillati</taxon>
        <taxon>Actinomycetota</taxon>
        <taxon>Actinomycetes</taxon>
        <taxon>Bifidobacteriales</taxon>
        <taxon>Bifidobacteriaceae</taxon>
        <taxon>Bifidobacterium</taxon>
    </lineage>
</organism>
<feature type="transmembrane region" description="Helical" evidence="1">
    <location>
        <begin position="83"/>
        <end position="103"/>
    </location>
</feature>
<evidence type="ECO:0000313" key="3">
    <source>
        <dbReference type="EMBL" id="RSX57397.1"/>
    </source>
</evidence>
<keyword evidence="4" id="KW-1185">Reference proteome</keyword>
<dbReference type="Proteomes" id="UP000287470">
    <property type="component" value="Unassembled WGS sequence"/>
</dbReference>
<dbReference type="AlphaFoldDB" id="A0A430FV13"/>
<accession>A0A430FV13</accession>
<dbReference type="EMBL" id="QXGK01000005">
    <property type="protein sequence ID" value="RSX57397.1"/>
    <property type="molecule type" value="Genomic_DNA"/>
</dbReference>
<keyword evidence="1" id="KW-1133">Transmembrane helix</keyword>
<evidence type="ECO:0000259" key="2">
    <source>
        <dbReference type="Pfam" id="PF04892"/>
    </source>
</evidence>
<reference evidence="3 4" key="1">
    <citation type="submission" date="2018-09" db="EMBL/GenBank/DDBJ databases">
        <title>Characterization of the phylogenetic diversity of five novel species belonging to the genus Bifidobacterium.</title>
        <authorList>
            <person name="Lugli G.A."/>
            <person name="Duranti S."/>
            <person name="Milani C."/>
        </authorList>
    </citation>
    <scope>NUCLEOTIDE SEQUENCE [LARGE SCALE GENOMIC DNA]</scope>
    <source>
        <strain evidence="3 4">2033B</strain>
    </source>
</reference>
<feature type="domain" description="VanZ-like" evidence="2">
    <location>
        <begin position="21"/>
        <end position="102"/>
    </location>
</feature>
<feature type="transmembrane region" description="Helical" evidence="1">
    <location>
        <begin position="57"/>
        <end position="77"/>
    </location>
</feature>
<evidence type="ECO:0000313" key="4">
    <source>
        <dbReference type="Proteomes" id="UP000287470"/>
    </source>
</evidence>
<sequence length="129" mass="14044">MLCMVLKSWNNVTAWGINLDIAGFLDELMAGSITPVLNIVLLIPVGFFLASCRGARFAVIIGVSGSILVESLEFVFHLGVLDVLDICTNVMGVLIGIGCLSAMRWMGFRRVDIDGGHFYLVRRHDSSAI</sequence>
<keyword evidence="1" id="KW-0812">Transmembrane</keyword>
<evidence type="ECO:0000256" key="1">
    <source>
        <dbReference type="SAM" id="Phobius"/>
    </source>
</evidence>